<name>A0AAF3FKG3_9BILA</name>
<dbReference type="AlphaFoldDB" id="A0AAF3FKG3"/>
<dbReference type="CDD" id="cd00637">
    <property type="entry name" value="7tm_classA_rhodopsin-like"/>
    <property type="match status" value="1"/>
</dbReference>
<keyword evidence="8" id="KW-1185">Reference proteome</keyword>
<dbReference type="Proteomes" id="UP000887575">
    <property type="component" value="Unassembled WGS sequence"/>
</dbReference>
<evidence type="ECO:0000256" key="5">
    <source>
        <dbReference type="SAM" id="MobiDB-lite"/>
    </source>
</evidence>
<dbReference type="SUPFAM" id="SSF81321">
    <property type="entry name" value="Family A G protein-coupled receptor-like"/>
    <property type="match status" value="1"/>
</dbReference>
<comment type="subcellular location">
    <subcellularLocation>
        <location evidence="1">Membrane</location>
        <topology evidence="1">Multi-pass membrane protein</topology>
    </subcellularLocation>
</comment>
<feature type="domain" description="G-protein coupled receptors family 1 profile" evidence="7">
    <location>
        <begin position="32"/>
        <end position="293"/>
    </location>
</feature>
<feature type="transmembrane region" description="Helical" evidence="6">
    <location>
        <begin position="184"/>
        <end position="204"/>
    </location>
</feature>
<dbReference type="InterPro" id="IPR000276">
    <property type="entry name" value="GPCR_Rhodpsn"/>
</dbReference>
<protein>
    <submittedName>
        <fullName evidence="9">G-protein coupled receptors family 1 profile domain-containing protein</fullName>
    </submittedName>
</protein>
<accession>A0AAF3FKG3</accession>
<evidence type="ECO:0000256" key="3">
    <source>
        <dbReference type="ARBA" id="ARBA00022989"/>
    </source>
</evidence>
<organism evidence="8 9">
    <name type="scientific">Mesorhabditis belari</name>
    <dbReference type="NCBI Taxonomy" id="2138241"/>
    <lineage>
        <taxon>Eukaryota</taxon>
        <taxon>Metazoa</taxon>
        <taxon>Ecdysozoa</taxon>
        <taxon>Nematoda</taxon>
        <taxon>Chromadorea</taxon>
        <taxon>Rhabditida</taxon>
        <taxon>Rhabditina</taxon>
        <taxon>Rhabditomorpha</taxon>
        <taxon>Rhabditoidea</taxon>
        <taxon>Rhabditidae</taxon>
        <taxon>Mesorhabditinae</taxon>
        <taxon>Mesorhabditis</taxon>
    </lineage>
</organism>
<proteinExistence type="predicted"/>
<feature type="transmembrane region" description="Helical" evidence="6">
    <location>
        <begin position="14"/>
        <end position="37"/>
    </location>
</feature>
<dbReference type="PANTHER" id="PTHR23112">
    <property type="entry name" value="G PROTEIN-COUPLED RECEPTOR 157-RELATED"/>
    <property type="match status" value="1"/>
</dbReference>
<feature type="transmembrane region" description="Helical" evidence="6">
    <location>
        <begin position="133"/>
        <end position="153"/>
    </location>
</feature>
<reference evidence="9" key="1">
    <citation type="submission" date="2024-02" db="UniProtKB">
        <authorList>
            <consortium name="WormBaseParasite"/>
        </authorList>
    </citation>
    <scope>IDENTIFICATION</scope>
</reference>
<dbReference type="WBParaSite" id="MBELARI_LOCUS7602.1">
    <property type="protein sequence ID" value="MBELARI_LOCUS7602.1"/>
    <property type="gene ID" value="MBELARI_LOCUS7602"/>
</dbReference>
<feature type="transmembrane region" description="Helical" evidence="6">
    <location>
        <begin position="49"/>
        <end position="70"/>
    </location>
</feature>
<evidence type="ECO:0000256" key="2">
    <source>
        <dbReference type="ARBA" id="ARBA00022692"/>
    </source>
</evidence>
<sequence>MNETSSLGLTEDKLVYYSSLFLTILSSIALVVNAYLLNCSRFLRRPIGVNLRLCVTLTAADALCALFYILTYTVNVLTQPNNVSNCWLLLIEVFKLATFFASVFTLLALALNHYVGIVYPLRRHAITPKTVKMAIALSFLLPLISFVTVFSVHPGGFRADVAFGFFNEKGCQVLTALQDPLIRWIQVVPFIFVVLLLSFLYIHIMLHMSKIAKDPLLTINNNHRFRRSTNRKLLVTLMLLAGSACIGWLPTTITHVLTCHTCLFALPRNYASYLAIFSQALNILKLIADAFIYASRLIEIRYSIWAFNQALRGKFPMPGVPAVRSSEHNVPSEFSRYVTDTKENKKERQQLAALDGPIRNCTVKTRTTSMFMAPSARPFIQSNSTRSMKILRPPPYHQHHHQSGAQTK</sequence>
<dbReference type="GO" id="GO:0007189">
    <property type="term" value="P:adenylate cyclase-activating G protein-coupled receptor signaling pathway"/>
    <property type="evidence" value="ECO:0007669"/>
    <property type="project" value="TreeGrafter"/>
</dbReference>
<evidence type="ECO:0000313" key="9">
    <source>
        <dbReference type="WBParaSite" id="MBELARI_LOCUS7602.1"/>
    </source>
</evidence>
<evidence type="ECO:0000256" key="4">
    <source>
        <dbReference type="ARBA" id="ARBA00023136"/>
    </source>
</evidence>
<keyword evidence="4 6" id="KW-0472">Membrane</keyword>
<dbReference type="InterPro" id="IPR017452">
    <property type="entry name" value="GPCR_Rhodpsn_7TM"/>
</dbReference>
<evidence type="ECO:0000259" key="7">
    <source>
        <dbReference type="PROSITE" id="PS50262"/>
    </source>
</evidence>
<keyword evidence="3 6" id="KW-1133">Transmembrane helix</keyword>
<dbReference type="PRINTS" id="PR00237">
    <property type="entry name" value="GPCRRHODOPSN"/>
</dbReference>
<dbReference type="GO" id="GO:0005886">
    <property type="term" value="C:plasma membrane"/>
    <property type="evidence" value="ECO:0007669"/>
    <property type="project" value="TreeGrafter"/>
</dbReference>
<keyword evidence="2 6" id="KW-0812">Transmembrane</keyword>
<dbReference type="PROSITE" id="PS50262">
    <property type="entry name" value="G_PROTEIN_RECEP_F1_2"/>
    <property type="match status" value="1"/>
</dbReference>
<evidence type="ECO:0000256" key="6">
    <source>
        <dbReference type="SAM" id="Phobius"/>
    </source>
</evidence>
<dbReference type="Gene3D" id="1.20.1070.10">
    <property type="entry name" value="Rhodopsin 7-helix transmembrane proteins"/>
    <property type="match status" value="1"/>
</dbReference>
<dbReference type="PANTHER" id="PTHR23112:SF47">
    <property type="entry name" value="G-PROTEIN COUPLED RECEPTOR 157"/>
    <property type="match status" value="1"/>
</dbReference>
<feature type="transmembrane region" description="Helical" evidence="6">
    <location>
        <begin position="233"/>
        <end position="250"/>
    </location>
</feature>
<dbReference type="Pfam" id="PF00001">
    <property type="entry name" value="7tm_1"/>
    <property type="match status" value="1"/>
</dbReference>
<evidence type="ECO:0000256" key="1">
    <source>
        <dbReference type="ARBA" id="ARBA00004141"/>
    </source>
</evidence>
<evidence type="ECO:0000313" key="8">
    <source>
        <dbReference type="Proteomes" id="UP000887575"/>
    </source>
</evidence>
<feature type="region of interest" description="Disordered" evidence="5">
    <location>
        <begin position="389"/>
        <end position="408"/>
    </location>
</feature>
<dbReference type="GO" id="GO:0004930">
    <property type="term" value="F:G protein-coupled receptor activity"/>
    <property type="evidence" value="ECO:0007669"/>
    <property type="project" value="InterPro"/>
</dbReference>
<feature type="transmembrane region" description="Helical" evidence="6">
    <location>
        <begin position="270"/>
        <end position="294"/>
    </location>
</feature>
<feature type="transmembrane region" description="Helical" evidence="6">
    <location>
        <begin position="97"/>
        <end position="121"/>
    </location>
</feature>